<protein>
    <submittedName>
        <fullName evidence="1">Portal</fullName>
    </submittedName>
</protein>
<organism evidence="1">
    <name type="scientific">Myoviridae sp. ctw4b6</name>
    <dbReference type="NCBI Taxonomy" id="2825206"/>
    <lineage>
        <taxon>Viruses</taxon>
        <taxon>Duplodnaviria</taxon>
        <taxon>Heunggongvirae</taxon>
        <taxon>Uroviricota</taxon>
        <taxon>Caudoviricetes</taxon>
    </lineage>
</organism>
<accession>A0A8S5QB77</accession>
<dbReference type="EMBL" id="BK015628">
    <property type="protein sequence ID" value="DAE16606.1"/>
    <property type="molecule type" value="Genomic_DNA"/>
</dbReference>
<name>A0A8S5QB77_9CAUD</name>
<evidence type="ECO:0000313" key="1">
    <source>
        <dbReference type="EMBL" id="DAE16606.1"/>
    </source>
</evidence>
<sequence>MGRLHSIIESARETIAGAFNGPARELEAATAQLRESFATIEGMMADDAGWRRLTTIGSEEFTLAGVKRNSDVCRLMSVSDPLVKRGVHVRAGYVFGAGVGVTAKATAENSSQDVNSVIQAFWDAPANRRALTGMQAQHRLEHAQATDGNIFIALRTDPTSGAVTARTIPLTEITGVLTNPENAAEPRYYLRSWTEKLYDTASTQTVHKEAYYPALGWRPVAQPQTIGGIPVDWTTPIHHQADGSPDGWAWGVPDIFAALPWARAYKVYLEDWARLMRALARISHRVTAKNNKAASEARRALQQAALSPTPGVIGAVDATIEAMPKTGAAIDAESGKPLASMVAAALGVPVTMLLGDPGQTGARAVAETLDRPMLNDLMARQHLWQETYRAILGHVIDAAIAAPQGPLKGTIKQAAGQWDISLPDGVERTLVFHFPDLNEQTLAETIDAVTKTYATGLVPYETLALLTLRALGVRDPDEIIAGMTDPTTGEFIPAGANLADAIIAQATRGERSDE</sequence>
<proteinExistence type="predicted"/>
<reference evidence="1" key="1">
    <citation type="journal article" date="2021" name="Proc. Natl. Acad. Sci. U.S.A.">
        <title>A Catalog of Tens of Thousands of Viruses from Human Metagenomes Reveals Hidden Associations with Chronic Diseases.</title>
        <authorList>
            <person name="Tisza M.J."/>
            <person name="Buck C.B."/>
        </authorList>
    </citation>
    <scope>NUCLEOTIDE SEQUENCE</scope>
    <source>
        <strain evidence="1">Ctw4b6</strain>
    </source>
</reference>